<dbReference type="InterPro" id="IPR001509">
    <property type="entry name" value="Epimerase_deHydtase"/>
</dbReference>
<gene>
    <name evidence="3" type="ORF">J2I46_08910</name>
</gene>
<dbReference type="Gene3D" id="3.40.50.720">
    <property type="entry name" value="NAD(P)-binding Rossmann-like Domain"/>
    <property type="match status" value="1"/>
</dbReference>
<evidence type="ECO:0000313" key="3">
    <source>
        <dbReference type="EMBL" id="MBO0948697.1"/>
    </source>
</evidence>
<dbReference type="InterPro" id="IPR050177">
    <property type="entry name" value="Lipid_A_modif_metabolic_enz"/>
</dbReference>
<evidence type="ECO:0000256" key="1">
    <source>
        <dbReference type="SAM" id="Phobius"/>
    </source>
</evidence>
<keyword evidence="1" id="KW-1133">Transmembrane helix</keyword>
<sequence length="315" mass="34576">MQTILGAGGAIGIEVAKALTKYTDTVRLVSRTPKKVNATDSLFPANLDDPAQVLKAVAGSEVAYLTVGYEYKTKLWQEKWPVLIKNVVDACSQHQCKLVFFDNIYAIGGDNVTHITESSPISPCSKKGDVRAAVDRNVLEAVEKGKLDAIIARAPDFFGPTSRQTSITMNLIYDNLVKGKKAQWFCDASRIHSTGYTPDLGLGTAMLGNTPTAYNQIWNLPVDPQAPTGAEWAGLFAQEMPRSNAPAGVQVLPGWGLWTLGLFIHVLKEMYEMRYQYDRDYFFDAAKFNTAFNYLPTTNVAAVKETVAALREPGL</sequence>
<dbReference type="InterPro" id="IPR036291">
    <property type="entry name" value="NAD(P)-bd_dom_sf"/>
</dbReference>
<dbReference type="SUPFAM" id="SSF51735">
    <property type="entry name" value="NAD(P)-binding Rossmann-fold domains"/>
    <property type="match status" value="1"/>
</dbReference>
<dbReference type="Proteomes" id="UP000664628">
    <property type="component" value="Unassembled WGS sequence"/>
</dbReference>
<dbReference type="Pfam" id="PF01370">
    <property type="entry name" value="Epimerase"/>
    <property type="match status" value="1"/>
</dbReference>
<feature type="transmembrane region" description="Helical" evidence="1">
    <location>
        <begin position="247"/>
        <end position="267"/>
    </location>
</feature>
<evidence type="ECO:0000259" key="2">
    <source>
        <dbReference type="Pfam" id="PF01370"/>
    </source>
</evidence>
<comment type="caution">
    <text evidence="3">The sequence shown here is derived from an EMBL/GenBank/DDBJ whole genome shotgun (WGS) entry which is preliminary data.</text>
</comment>
<dbReference type="EMBL" id="JAFMYW010000002">
    <property type="protein sequence ID" value="MBO0948697.1"/>
    <property type="molecule type" value="Genomic_DNA"/>
</dbReference>
<accession>A0ABS3JFD6</accession>
<organism evidence="3 4">
    <name type="scientific">Fibrella forsythiae</name>
    <dbReference type="NCBI Taxonomy" id="2817061"/>
    <lineage>
        <taxon>Bacteria</taxon>
        <taxon>Pseudomonadati</taxon>
        <taxon>Bacteroidota</taxon>
        <taxon>Cytophagia</taxon>
        <taxon>Cytophagales</taxon>
        <taxon>Spirosomataceae</taxon>
        <taxon>Fibrella</taxon>
    </lineage>
</organism>
<keyword evidence="1" id="KW-0812">Transmembrane</keyword>
<keyword evidence="4" id="KW-1185">Reference proteome</keyword>
<name>A0ABS3JFD6_9BACT</name>
<proteinExistence type="predicted"/>
<evidence type="ECO:0000313" key="4">
    <source>
        <dbReference type="Proteomes" id="UP000664628"/>
    </source>
</evidence>
<reference evidence="3 4" key="1">
    <citation type="submission" date="2021-03" db="EMBL/GenBank/DDBJ databases">
        <title>Fibrella sp. HMF5405 genome sequencing and assembly.</title>
        <authorList>
            <person name="Kang H."/>
            <person name="Kim H."/>
            <person name="Bae S."/>
            <person name="Joh K."/>
        </authorList>
    </citation>
    <scope>NUCLEOTIDE SEQUENCE [LARGE SCALE GENOMIC DNA]</scope>
    <source>
        <strain evidence="3 4">HMF5405</strain>
    </source>
</reference>
<dbReference type="PANTHER" id="PTHR43245:SF13">
    <property type="entry name" value="UDP-D-APIOSE_UDP-D-XYLOSE SYNTHASE 2"/>
    <property type="match status" value="1"/>
</dbReference>
<keyword evidence="1" id="KW-0472">Membrane</keyword>
<feature type="domain" description="NAD-dependent epimerase/dehydratase" evidence="2">
    <location>
        <begin position="4"/>
        <end position="180"/>
    </location>
</feature>
<dbReference type="PANTHER" id="PTHR43245">
    <property type="entry name" value="BIFUNCTIONAL POLYMYXIN RESISTANCE PROTEIN ARNA"/>
    <property type="match status" value="1"/>
</dbReference>
<protein>
    <submittedName>
        <fullName evidence="3">NAD(P)H-binding protein</fullName>
    </submittedName>
</protein>